<gene>
    <name evidence="1" type="ORF">N5C46_21135</name>
</gene>
<sequence>MYFLIFLGIVILYFAIRIFIGSRKMEFYGDSIKKNSSNPRDEAYQKSAQHSQQATNANNHTGGGGGPSA</sequence>
<name>A0ACD4C6U3_9BACI</name>
<evidence type="ECO:0000313" key="2">
    <source>
        <dbReference type="Proteomes" id="UP001064027"/>
    </source>
</evidence>
<organism evidence="1 2">
    <name type="scientific">Rossellomorea vietnamensis</name>
    <dbReference type="NCBI Taxonomy" id="218284"/>
    <lineage>
        <taxon>Bacteria</taxon>
        <taxon>Bacillati</taxon>
        <taxon>Bacillota</taxon>
        <taxon>Bacilli</taxon>
        <taxon>Bacillales</taxon>
        <taxon>Bacillaceae</taxon>
        <taxon>Rossellomorea</taxon>
    </lineage>
</organism>
<proteinExistence type="predicted"/>
<protein>
    <submittedName>
        <fullName evidence="1">Uncharacterized protein</fullName>
    </submittedName>
</protein>
<dbReference type="EMBL" id="CP104558">
    <property type="protein sequence ID" value="UXH44109.1"/>
    <property type="molecule type" value="Genomic_DNA"/>
</dbReference>
<keyword evidence="2" id="KW-1185">Reference proteome</keyword>
<reference evidence="1" key="1">
    <citation type="submission" date="2022-09" db="EMBL/GenBank/DDBJ databases">
        <title>Complete genome sequence of Rossellomorea vietnamensis strain RL-WG62, a newly isolated PGPR with the potential for plant salinity stress alleviation.</title>
        <authorList>
            <person name="Ren L."/>
            <person name="Wang G."/>
            <person name="Hu H."/>
        </authorList>
    </citation>
    <scope>NUCLEOTIDE SEQUENCE</scope>
    <source>
        <strain evidence="1">RL-WG62</strain>
    </source>
</reference>
<dbReference type="Proteomes" id="UP001064027">
    <property type="component" value="Chromosome"/>
</dbReference>
<evidence type="ECO:0000313" key="1">
    <source>
        <dbReference type="EMBL" id="UXH44109.1"/>
    </source>
</evidence>
<accession>A0ACD4C6U3</accession>